<organism evidence="1 2">
    <name type="scientific">Ruminobacter amylophilus</name>
    <dbReference type="NCBI Taxonomy" id="867"/>
    <lineage>
        <taxon>Bacteria</taxon>
        <taxon>Pseudomonadati</taxon>
        <taxon>Pseudomonadota</taxon>
        <taxon>Gammaproteobacteria</taxon>
        <taxon>Aeromonadales</taxon>
        <taxon>Succinivibrionaceae</taxon>
        <taxon>Ruminobacter</taxon>
    </lineage>
</organism>
<dbReference type="EMBL" id="FOXF01000015">
    <property type="protein sequence ID" value="SFP32342.1"/>
    <property type="molecule type" value="Genomic_DNA"/>
</dbReference>
<evidence type="ECO:0000313" key="2">
    <source>
        <dbReference type="Proteomes" id="UP000243745"/>
    </source>
</evidence>
<reference evidence="1 2" key="1">
    <citation type="submission" date="2016-10" db="EMBL/GenBank/DDBJ databases">
        <authorList>
            <person name="Varghese N."/>
            <person name="Submissions S."/>
        </authorList>
    </citation>
    <scope>NUCLEOTIDE SEQUENCE [LARGE SCALE GENOMIC DNA]</scope>
    <source>
        <strain evidence="1 2">DSM 1361</strain>
    </source>
</reference>
<keyword evidence="2" id="KW-1185">Reference proteome</keyword>
<name>A0A662ZIB3_9GAMM</name>
<protein>
    <submittedName>
        <fullName evidence="1">Uncharacterized protein</fullName>
    </submittedName>
</protein>
<dbReference type="Proteomes" id="UP000243745">
    <property type="component" value="Unassembled WGS sequence"/>
</dbReference>
<dbReference type="AlphaFoldDB" id="A0A662ZIB3"/>
<gene>
    <name evidence="1" type="ORF">SAMN02910344_01093</name>
</gene>
<sequence length="41" mass="4956">MPRSGRLYFLERRYPDTIMQMIESTDVTAAEIKWTGMYRLQ</sequence>
<proteinExistence type="predicted"/>
<evidence type="ECO:0000313" key="1">
    <source>
        <dbReference type="EMBL" id="SFP32342.1"/>
    </source>
</evidence>
<accession>A0A662ZIB3</accession>